<reference evidence="3" key="1">
    <citation type="submission" date="2021-03" db="EMBL/GenBank/DDBJ databases">
        <title>Taxonomic study of Clostridium polyendosporum from meadow-gley soil under rice.</title>
        <authorList>
            <person name="Kobayashi H."/>
            <person name="Tanizawa Y."/>
            <person name="Yagura M."/>
        </authorList>
    </citation>
    <scope>NUCLEOTIDE SEQUENCE</scope>
    <source>
        <strain evidence="3">JCM 30710</strain>
    </source>
</reference>
<dbReference type="GO" id="GO:0046872">
    <property type="term" value="F:metal ion binding"/>
    <property type="evidence" value="ECO:0007669"/>
    <property type="project" value="UniProtKB-KW"/>
</dbReference>
<organism evidence="3 4">
    <name type="scientific">Clostridium polyendosporum</name>
    <dbReference type="NCBI Taxonomy" id="69208"/>
    <lineage>
        <taxon>Bacteria</taxon>
        <taxon>Bacillati</taxon>
        <taxon>Bacillota</taxon>
        <taxon>Clostridia</taxon>
        <taxon>Eubacteriales</taxon>
        <taxon>Clostridiaceae</taxon>
        <taxon>Clostridium</taxon>
    </lineage>
</organism>
<dbReference type="NCBIfam" id="TIGR01891">
    <property type="entry name" value="amidohydrolases"/>
    <property type="match status" value="1"/>
</dbReference>
<dbReference type="PIRSF" id="PIRSF005962">
    <property type="entry name" value="Pept_M20D_amidohydro"/>
    <property type="match status" value="1"/>
</dbReference>
<evidence type="ECO:0000313" key="3">
    <source>
        <dbReference type="EMBL" id="GIM28600.1"/>
    </source>
</evidence>
<dbReference type="PANTHER" id="PTHR11014:SF63">
    <property type="entry name" value="METALLOPEPTIDASE, PUTATIVE (AFU_ORTHOLOGUE AFUA_6G09600)-RELATED"/>
    <property type="match status" value="1"/>
</dbReference>
<dbReference type="AlphaFoldDB" id="A0A919RZY1"/>
<dbReference type="Gene3D" id="3.30.70.360">
    <property type="match status" value="1"/>
</dbReference>
<dbReference type="RefSeq" id="WP_246503480.1">
    <property type="nucleotide sequence ID" value="NZ_BOPZ01000008.1"/>
</dbReference>
<feature type="binding site" evidence="1">
    <location>
        <position position="87"/>
    </location>
    <ligand>
        <name>Mn(2+)</name>
        <dbReference type="ChEBI" id="CHEBI:29035"/>
        <label>2</label>
    </ligand>
</feature>
<feature type="binding site" evidence="1">
    <location>
        <position position="89"/>
    </location>
    <ligand>
        <name>Mn(2+)</name>
        <dbReference type="ChEBI" id="CHEBI:29035"/>
        <label>2</label>
    </ligand>
</feature>
<keyword evidence="1" id="KW-0464">Manganese</keyword>
<sequence>MNTIKDIINQNLNEIELLWKKLHHNPELSFKEYNTQKIILDFFNSIGIEGEKIAKTGVVATLGCGNEAIALRSDIDAISVNGVSHACGHDFHMAITLGTALILKKLGCNKTVKFLLQPAEEAIGGAVHMIEEGALETPKVKALLGFHVWPKIPVGKIEITGGPSMASVDDFHIIFKGIGGHAATPHLCRNPLYPAMDFINAMTIKSKLENNPLNPHVLTFATLNCGSVSNVISNIAEIKGTLRTFDNNLRYKLKEDILDVSKLTAEKYGCESNIKYIMHYPPLITDKKLTEEFVNVIINAIGKDNVLPLDKTFASEDFSYYCEKIPCVHFRLGIADGKLGENPLHSPIFNGSMESLFWGIFILTTFILNYE</sequence>
<feature type="binding site" evidence="1">
    <location>
        <position position="121"/>
    </location>
    <ligand>
        <name>Mn(2+)</name>
        <dbReference type="ChEBI" id="CHEBI:29035"/>
        <label>2</label>
    </ligand>
</feature>
<feature type="domain" description="Peptidase M20 dimerisation" evidence="2">
    <location>
        <begin position="170"/>
        <end position="262"/>
    </location>
</feature>
<feature type="binding site" evidence="1">
    <location>
        <position position="147"/>
    </location>
    <ligand>
        <name>Mn(2+)</name>
        <dbReference type="ChEBI" id="CHEBI:29035"/>
        <label>2</label>
    </ligand>
</feature>
<keyword evidence="4" id="KW-1185">Reference proteome</keyword>
<proteinExistence type="predicted"/>
<dbReference type="InterPro" id="IPR017439">
    <property type="entry name" value="Amidohydrolase"/>
</dbReference>
<dbReference type="Gene3D" id="3.40.630.10">
    <property type="entry name" value="Zn peptidases"/>
    <property type="match status" value="1"/>
</dbReference>
<dbReference type="GO" id="GO:0016787">
    <property type="term" value="F:hydrolase activity"/>
    <property type="evidence" value="ECO:0007669"/>
    <property type="project" value="InterPro"/>
</dbReference>
<name>A0A919RZY1_9CLOT</name>
<evidence type="ECO:0000259" key="2">
    <source>
        <dbReference type="Pfam" id="PF07687"/>
    </source>
</evidence>
<dbReference type="InterPro" id="IPR011650">
    <property type="entry name" value="Peptidase_M20_dimer"/>
</dbReference>
<protein>
    <submittedName>
        <fullName evidence="3">Amidohydrolase</fullName>
    </submittedName>
</protein>
<dbReference type="Pfam" id="PF07687">
    <property type="entry name" value="M20_dimer"/>
    <property type="match status" value="1"/>
</dbReference>
<dbReference type="InterPro" id="IPR002933">
    <property type="entry name" value="Peptidase_M20"/>
</dbReference>
<comment type="cofactor">
    <cofactor evidence="1">
        <name>Mn(2+)</name>
        <dbReference type="ChEBI" id="CHEBI:29035"/>
    </cofactor>
    <text evidence="1">The Mn(2+) ion enhances activity.</text>
</comment>
<dbReference type="Pfam" id="PF01546">
    <property type="entry name" value="Peptidase_M20"/>
    <property type="match status" value="1"/>
</dbReference>
<dbReference type="CDD" id="cd03886">
    <property type="entry name" value="M20_Acy1"/>
    <property type="match status" value="1"/>
</dbReference>
<dbReference type="PANTHER" id="PTHR11014">
    <property type="entry name" value="PEPTIDASE M20 FAMILY MEMBER"/>
    <property type="match status" value="1"/>
</dbReference>
<dbReference type="InterPro" id="IPR036264">
    <property type="entry name" value="Bact_exopeptidase_dim_dom"/>
</dbReference>
<keyword evidence="1" id="KW-0479">Metal-binding</keyword>
<dbReference type="SUPFAM" id="SSF55031">
    <property type="entry name" value="Bacterial exopeptidase dimerisation domain"/>
    <property type="match status" value="1"/>
</dbReference>
<dbReference type="SUPFAM" id="SSF53187">
    <property type="entry name" value="Zn-dependent exopeptidases"/>
    <property type="match status" value="1"/>
</dbReference>
<comment type="caution">
    <text evidence="3">The sequence shown here is derived from an EMBL/GenBank/DDBJ whole genome shotgun (WGS) entry which is preliminary data.</text>
</comment>
<dbReference type="EMBL" id="BOPZ01000008">
    <property type="protein sequence ID" value="GIM28600.1"/>
    <property type="molecule type" value="Genomic_DNA"/>
</dbReference>
<gene>
    <name evidence="3" type="ORF">CPJCM30710_12660</name>
</gene>
<evidence type="ECO:0000313" key="4">
    <source>
        <dbReference type="Proteomes" id="UP000679179"/>
    </source>
</evidence>
<accession>A0A919RZY1</accession>
<feature type="binding site" evidence="1">
    <location>
        <position position="345"/>
    </location>
    <ligand>
        <name>Mn(2+)</name>
        <dbReference type="ChEBI" id="CHEBI:29035"/>
        <label>2</label>
    </ligand>
</feature>
<evidence type="ECO:0000256" key="1">
    <source>
        <dbReference type="PIRSR" id="PIRSR005962-1"/>
    </source>
</evidence>
<dbReference type="Proteomes" id="UP000679179">
    <property type="component" value="Unassembled WGS sequence"/>
</dbReference>